<keyword evidence="2" id="KW-1185">Reference proteome</keyword>
<protein>
    <submittedName>
        <fullName evidence="1">Uncharacterized protein</fullName>
    </submittedName>
</protein>
<sequence length="182" mass="21228">MTPYELEHLRREISKTQNWSHHKKAMYGIAQLSKLSLAREQYNSINSKMRPKQKENFHHLTADIINQLISFGNVGLRNAKMLTLHNKKQKDEQKLPIKEEQGILHIFHKNIWLEKLNDNQQTLVLVVTGGIKAVLTFYSHDHEKNLLSHTIHLTQNGVYRLNTLGHKLFLPINRPALTFLTL</sequence>
<name>A0ABV9JCX0_9LACT</name>
<dbReference type="RefSeq" id="WP_213533341.1">
    <property type="nucleotide sequence ID" value="NZ_BOVQ01000002.1"/>
</dbReference>
<organism evidence="1 2">
    <name type="scientific">Lactococcus nasutitermitis</name>
    <dbReference type="NCBI Taxonomy" id="1652957"/>
    <lineage>
        <taxon>Bacteria</taxon>
        <taxon>Bacillati</taxon>
        <taxon>Bacillota</taxon>
        <taxon>Bacilli</taxon>
        <taxon>Lactobacillales</taxon>
        <taxon>Streptococcaceae</taxon>
        <taxon>Lactococcus</taxon>
    </lineage>
</organism>
<dbReference type="Proteomes" id="UP001595987">
    <property type="component" value="Unassembled WGS sequence"/>
</dbReference>
<accession>A0ABV9JCX0</accession>
<proteinExistence type="predicted"/>
<evidence type="ECO:0000313" key="2">
    <source>
        <dbReference type="Proteomes" id="UP001595987"/>
    </source>
</evidence>
<dbReference type="EMBL" id="JBHSGD010000004">
    <property type="protein sequence ID" value="MFC4652126.1"/>
    <property type="molecule type" value="Genomic_DNA"/>
</dbReference>
<evidence type="ECO:0000313" key="1">
    <source>
        <dbReference type="EMBL" id="MFC4652126.1"/>
    </source>
</evidence>
<reference evidence="2" key="1">
    <citation type="journal article" date="2019" name="Int. J. Syst. Evol. Microbiol.">
        <title>The Global Catalogue of Microorganisms (GCM) 10K type strain sequencing project: providing services to taxonomists for standard genome sequencing and annotation.</title>
        <authorList>
            <consortium name="The Broad Institute Genomics Platform"/>
            <consortium name="The Broad Institute Genome Sequencing Center for Infectious Disease"/>
            <person name="Wu L."/>
            <person name="Ma J."/>
        </authorList>
    </citation>
    <scope>NUCLEOTIDE SEQUENCE [LARGE SCALE GENOMIC DNA]</scope>
    <source>
        <strain evidence="2">CCUG 63287</strain>
    </source>
</reference>
<gene>
    <name evidence="1" type="ORF">ACFO26_04320</name>
</gene>
<comment type="caution">
    <text evidence="1">The sequence shown here is derived from an EMBL/GenBank/DDBJ whole genome shotgun (WGS) entry which is preliminary data.</text>
</comment>